<feature type="signal peptide" evidence="2">
    <location>
        <begin position="1"/>
        <end position="21"/>
    </location>
</feature>
<protein>
    <submittedName>
        <fullName evidence="3">CpaD family pilus assembly protein</fullName>
    </submittedName>
</protein>
<evidence type="ECO:0000313" key="4">
    <source>
        <dbReference type="Proteomes" id="UP001218362"/>
    </source>
</evidence>
<name>A0AAJ6BR22_9SPHN</name>
<gene>
    <name evidence="3" type="ORF">P0Y56_07260</name>
</gene>
<keyword evidence="2" id="KW-0732">Signal</keyword>
<evidence type="ECO:0000256" key="1">
    <source>
        <dbReference type="SAM" id="MobiDB-lite"/>
    </source>
</evidence>
<evidence type="ECO:0000313" key="3">
    <source>
        <dbReference type="EMBL" id="WEK48085.1"/>
    </source>
</evidence>
<dbReference type="Proteomes" id="UP001218362">
    <property type="component" value="Chromosome"/>
</dbReference>
<evidence type="ECO:0000256" key="2">
    <source>
        <dbReference type="SAM" id="SignalP"/>
    </source>
</evidence>
<accession>A0AAJ6BR22</accession>
<proteinExistence type="predicted"/>
<dbReference type="KEGG" id="acob:P0Y56_07260"/>
<dbReference type="InterPro" id="IPR019027">
    <property type="entry name" value="Pilus_biogenesis_CpaD-related"/>
</dbReference>
<feature type="region of interest" description="Disordered" evidence="1">
    <location>
        <begin position="193"/>
        <end position="213"/>
    </location>
</feature>
<dbReference type="EMBL" id="CP119316">
    <property type="protein sequence ID" value="WEK48085.1"/>
    <property type="molecule type" value="Genomic_DNA"/>
</dbReference>
<organism evidence="3 4">
    <name type="scientific">Candidatus Andeanibacterium colombiense</name>
    <dbReference type="NCBI Taxonomy" id="3121345"/>
    <lineage>
        <taxon>Bacteria</taxon>
        <taxon>Pseudomonadati</taxon>
        <taxon>Pseudomonadota</taxon>
        <taxon>Alphaproteobacteria</taxon>
        <taxon>Sphingomonadales</taxon>
        <taxon>Sphingomonadaceae</taxon>
        <taxon>Candidatus Andeanibacterium</taxon>
    </lineage>
</organism>
<dbReference type="Pfam" id="PF09476">
    <property type="entry name" value="Pilus_CpaD"/>
    <property type="match status" value="1"/>
</dbReference>
<feature type="chain" id="PRO_5042601684" evidence="2">
    <location>
        <begin position="22"/>
        <end position="213"/>
    </location>
</feature>
<sequence>MTKTAGAALAFALSLSLAACASPPGGANRSLDSIKQPVVERSNLSFDLDSSGGGLSIPEQRRLNQWFAAMDLTYGDRISIDDPLESAATRQAVADIAARYGLLVSDGAPVTGGLVNPGRTRIVITRSKASVPGCPDWEGRSSATFSNSTSQGFGCAVNGNLAAMVADPEDLIHGDSGSGGTVIMTSNKAIESYRKKAPSGQEGLKAVSSEGSK</sequence>
<dbReference type="PROSITE" id="PS51257">
    <property type="entry name" value="PROKAR_LIPOPROTEIN"/>
    <property type="match status" value="1"/>
</dbReference>
<dbReference type="AlphaFoldDB" id="A0AAJ6BR22"/>
<reference evidence="3" key="1">
    <citation type="submission" date="2023-03" db="EMBL/GenBank/DDBJ databases">
        <title>Andean soil-derived lignocellulolytic bacterial consortium as a source of novel taxa and putative plastic-active enzymes.</title>
        <authorList>
            <person name="Diaz-Garcia L."/>
            <person name="Chuvochina M."/>
            <person name="Feuerriegel G."/>
            <person name="Bunk B."/>
            <person name="Sproer C."/>
            <person name="Streit W.R."/>
            <person name="Rodriguez L.M."/>
            <person name="Overmann J."/>
            <person name="Jimenez D.J."/>
        </authorList>
    </citation>
    <scope>NUCLEOTIDE SEQUENCE</scope>
    <source>
        <strain evidence="3">MAG 26</strain>
    </source>
</reference>